<dbReference type="EMBL" id="JADMCD010000009">
    <property type="protein sequence ID" value="MBF8642462.1"/>
    <property type="molecule type" value="Genomic_DNA"/>
</dbReference>
<protein>
    <submittedName>
        <fullName evidence="4">Uncharacterized protein</fullName>
    </submittedName>
</protein>
<evidence type="ECO:0000313" key="2">
    <source>
        <dbReference type="EMBL" id="MBF8642462.1"/>
    </source>
</evidence>
<reference evidence="4 5" key="1">
    <citation type="submission" date="2018-06" db="EMBL/GenBank/DDBJ databases">
        <authorList>
            <consortium name="Pathogen Informatics"/>
            <person name="Doyle S."/>
        </authorList>
    </citation>
    <scope>NUCLEOTIDE SEQUENCE [LARGE SCALE GENOMIC DNA]</scope>
    <source>
        <strain evidence="4 5">NCTC11842</strain>
    </source>
</reference>
<organism evidence="4 5">
    <name type="scientific">Pseudomonas luteola</name>
    <dbReference type="NCBI Taxonomy" id="47886"/>
    <lineage>
        <taxon>Bacteria</taxon>
        <taxon>Pseudomonadati</taxon>
        <taxon>Pseudomonadota</taxon>
        <taxon>Gammaproteobacteria</taxon>
        <taxon>Pseudomonadales</taxon>
        <taxon>Pseudomonadaceae</taxon>
        <taxon>Pseudomonas</taxon>
    </lineage>
</organism>
<feature type="region of interest" description="Disordered" evidence="1">
    <location>
        <begin position="1"/>
        <end position="27"/>
    </location>
</feature>
<feature type="compositionally biased region" description="Polar residues" evidence="1">
    <location>
        <begin position="1"/>
        <end position="10"/>
    </location>
</feature>
<proteinExistence type="predicted"/>
<dbReference type="Proteomes" id="UP000250443">
    <property type="component" value="Unassembled WGS sequence"/>
</dbReference>
<dbReference type="GeneID" id="300269981"/>
<dbReference type="Proteomes" id="UP000638986">
    <property type="component" value="Unassembled WGS sequence"/>
</dbReference>
<keyword evidence="6" id="KW-1185">Reference proteome</keyword>
<gene>
    <name evidence="3" type="ORF">I5Q09_23495</name>
    <name evidence="2" type="ORF">IRZ65_17440</name>
    <name evidence="4" type="ORF">NCTC11842_02584</name>
</gene>
<dbReference type="NCBIfam" id="NF045613">
    <property type="entry name" value="PA1571_fam"/>
    <property type="match status" value="1"/>
</dbReference>
<dbReference type="InterPro" id="IPR054635">
    <property type="entry name" value="PA1571-like"/>
</dbReference>
<dbReference type="RefSeq" id="WP_162842011.1">
    <property type="nucleotide sequence ID" value="NZ_CP053063.1"/>
</dbReference>
<evidence type="ECO:0000313" key="6">
    <source>
        <dbReference type="Proteomes" id="UP000626180"/>
    </source>
</evidence>
<reference evidence="2 6" key="2">
    <citation type="submission" date="2020-10" db="EMBL/GenBank/DDBJ databases">
        <title>Genome sequences of Pseudomonas isolates.</title>
        <authorList>
            <person name="Wessels L."/>
            <person name="Reich F."/>
            <person name="Hammerl J."/>
        </authorList>
    </citation>
    <scope>NUCLEOTIDE SEQUENCE [LARGE SCALE GENOMIC DNA]</scope>
    <source>
        <strain evidence="2 6">20-MO00624-0</strain>
    </source>
</reference>
<evidence type="ECO:0000313" key="7">
    <source>
        <dbReference type="Proteomes" id="UP000638986"/>
    </source>
</evidence>
<evidence type="ECO:0000313" key="5">
    <source>
        <dbReference type="Proteomes" id="UP000250443"/>
    </source>
</evidence>
<dbReference type="EMBL" id="UAUF01000012">
    <property type="protein sequence ID" value="SPZ07879.1"/>
    <property type="molecule type" value="Genomic_DNA"/>
</dbReference>
<evidence type="ECO:0000313" key="4">
    <source>
        <dbReference type="EMBL" id="SPZ07879.1"/>
    </source>
</evidence>
<evidence type="ECO:0000313" key="3">
    <source>
        <dbReference type="EMBL" id="MBH3441647.1"/>
    </source>
</evidence>
<evidence type="ECO:0000256" key="1">
    <source>
        <dbReference type="SAM" id="MobiDB-lite"/>
    </source>
</evidence>
<dbReference type="AlphaFoldDB" id="A0A2X2EI55"/>
<sequence length="55" mass="6051">MTVQNTSQHTTSDHAQRLGGALIDEKGREIPITEAMIQKACREPDDSLKTPTCPE</sequence>
<accession>A0A2X2EI55</accession>
<name>A0A2X2EI55_PSELU</name>
<dbReference type="EMBL" id="JADTXM010000024">
    <property type="protein sequence ID" value="MBH3441647.1"/>
    <property type="molecule type" value="Genomic_DNA"/>
</dbReference>
<reference evidence="3 7" key="3">
    <citation type="submission" date="2020-11" db="EMBL/GenBank/DDBJ databases">
        <title>Enhanced detection system for hospital associated transmission using whole genome sequencing surveillance.</title>
        <authorList>
            <person name="Harrison L.H."/>
            <person name="Van Tyne D."/>
            <person name="Marsh J.W."/>
            <person name="Griffith M.P."/>
            <person name="Snyder D.J."/>
            <person name="Cooper V.S."/>
            <person name="Mustapha M."/>
        </authorList>
    </citation>
    <scope>NUCLEOTIDE SEQUENCE [LARGE SCALE GENOMIC DNA]</scope>
    <source>
        <strain evidence="3 7">PSB00013</strain>
    </source>
</reference>
<dbReference type="Proteomes" id="UP000626180">
    <property type="component" value="Unassembled WGS sequence"/>
</dbReference>